<organism evidence="1 2">
    <name type="scientific">Desertifilum tharense IPPAS B-1220</name>
    <dbReference type="NCBI Taxonomy" id="1781255"/>
    <lineage>
        <taxon>Bacteria</taxon>
        <taxon>Bacillati</taxon>
        <taxon>Cyanobacteriota</taxon>
        <taxon>Cyanophyceae</taxon>
        <taxon>Desertifilales</taxon>
        <taxon>Desertifilaceae</taxon>
        <taxon>Desertifilum</taxon>
    </lineage>
</organism>
<reference evidence="1 2" key="1">
    <citation type="journal article" date="2016" name="Genome Announc.">
        <title>Draft Genome Sequence of the Thermotolerant Cyanobacterium Desertifilum sp. IPPAS B-1220.</title>
        <authorList>
            <person name="Mironov K.S."/>
            <person name="Sinetova M.A."/>
            <person name="Bolatkhan K."/>
            <person name="Zayadan B.K."/>
            <person name="Ustinova V.V."/>
            <person name="Kupriyanova E.V."/>
            <person name="Skrypnik A.N."/>
            <person name="Gogoleva N.E."/>
            <person name="Gogolev Y.V."/>
            <person name="Los D.A."/>
        </authorList>
    </citation>
    <scope>NUCLEOTIDE SEQUENCE [LARGE SCALE GENOMIC DNA]</scope>
    <source>
        <strain evidence="1 2">IPPAS B-1220</strain>
    </source>
</reference>
<protein>
    <submittedName>
        <fullName evidence="1">AAA-like domain-containing protein</fullName>
    </submittedName>
</protein>
<sequence length="191" mass="20997">MTAKLNASYHYQLGGSLPLGAPTYIERQADAELEEALVAGDYCYILDAPQTGKSSLRIRTMDKLQARGIVCVELDLSGIGSQQITEEQWYGGIVQTLASGLGVPFDRRNGWHSRSDLSPVQRLQAWIETVLLSQIPQNIVLFIDPVDSVLGLNFSTDAFFALIRQCYDRRAANGAYQRLTFALLGTATPAN</sequence>
<evidence type="ECO:0000313" key="1">
    <source>
        <dbReference type="EMBL" id="XPM64156.1"/>
    </source>
</evidence>
<keyword evidence="2" id="KW-1185">Reference proteome</keyword>
<dbReference type="EMBL" id="CP182909">
    <property type="protein sequence ID" value="XPM64156.1"/>
    <property type="molecule type" value="Genomic_DNA"/>
</dbReference>
<gene>
    <name evidence="1" type="ORF">BH720_034980</name>
</gene>
<accession>A0ACD5GVF0</accession>
<evidence type="ECO:0000313" key="2">
    <source>
        <dbReference type="Proteomes" id="UP000095472"/>
    </source>
</evidence>
<dbReference type="Proteomes" id="UP000095472">
    <property type="component" value="Chromosome"/>
</dbReference>
<proteinExistence type="predicted"/>
<name>A0ACD5GVF0_9CYAN</name>